<dbReference type="AlphaFoldDB" id="A0A1M6SQX4"/>
<dbReference type="RefSeq" id="WP_073140489.1">
    <property type="nucleotide sequence ID" value="NZ_FQZF01000059.1"/>
</dbReference>
<evidence type="ECO:0000313" key="3">
    <source>
        <dbReference type="Proteomes" id="UP000184387"/>
    </source>
</evidence>
<gene>
    <name evidence="2" type="ORF">SAMN02745194_04984</name>
</gene>
<dbReference type="EMBL" id="FQZF01000059">
    <property type="protein sequence ID" value="SHK47040.1"/>
    <property type="molecule type" value="Genomic_DNA"/>
</dbReference>
<dbReference type="STRING" id="198092.SAMN02745194_04984"/>
<accession>A0A1M6SQX4</accession>
<sequence>MTEADNPVERFVDGEFPVRFRAFLPPAMRLAYATVDTFMEQADFLMTPSGLFQRGQLIVKAVELQLFKLARSGSLPFEPKWEEYASPTGKHLVLHSPRSRITVNQVSEPSSKPRHAKFRENFGLNNTRYLWPEWNDEAERSDRLRHLLILHGYQDLNFVNIGFPHPTKDRLLYRTENFVDMPQVIGGTDERDDKREGPTEAPDLEPLEDLEKFLRDNKLDR</sequence>
<feature type="compositionally biased region" description="Basic and acidic residues" evidence="1">
    <location>
        <begin position="188"/>
        <end position="198"/>
    </location>
</feature>
<reference evidence="2 3" key="1">
    <citation type="submission" date="2016-11" db="EMBL/GenBank/DDBJ databases">
        <authorList>
            <person name="Jaros S."/>
            <person name="Januszkiewicz K."/>
            <person name="Wedrychowicz H."/>
        </authorList>
    </citation>
    <scope>NUCLEOTIDE SEQUENCE [LARGE SCALE GENOMIC DNA]</scope>
    <source>
        <strain evidence="2 3">DSM 14916</strain>
    </source>
</reference>
<protein>
    <submittedName>
        <fullName evidence="2">Uncharacterized protein</fullName>
    </submittedName>
</protein>
<name>A0A1M6SQX4_9PROT</name>
<keyword evidence="3" id="KW-1185">Reference proteome</keyword>
<evidence type="ECO:0000256" key="1">
    <source>
        <dbReference type="SAM" id="MobiDB-lite"/>
    </source>
</evidence>
<dbReference type="Proteomes" id="UP000184387">
    <property type="component" value="Unassembled WGS sequence"/>
</dbReference>
<proteinExistence type="predicted"/>
<evidence type="ECO:0000313" key="2">
    <source>
        <dbReference type="EMBL" id="SHK47040.1"/>
    </source>
</evidence>
<feature type="region of interest" description="Disordered" evidence="1">
    <location>
        <begin position="183"/>
        <end position="208"/>
    </location>
</feature>
<organism evidence="2 3">
    <name type="scientific">Muricoccus roseus</name>
    <dbReference type="NCBI Taxonomy" id="198092"/>
    <lineage>
        <taxon>Bacteria</taxon>
        <taxon>Pseudomonadati</taxon>
        <taxon>Pseudomonadota</taxon>
        <taxon>Alphaproteobacteria</taxon>
        <taxon>Acetobacterales</taxon>
        <taxon>Roseomonadaceae</taxon>
        <taxon>Muricoccus</taxon>
    </lineage>
</organism>
<dbReference type="OrthoDB" id="7375978at2"/>